<feature type="compositionally biased region" description="Basic and acidic residues" evidence="2">
    <location>
        <begin position="716"/>
        <end position="732"/>
    </location>
</feature>
<dbReference type="SMART" id="SM01388">
    <property type="entry name" value="Mob1_phocein"/>
    <property type="match status" value="2"/>
</dbReference>
<feature type="region of interest" description="Disordered" evidence="2">
    <location>
        <begin position="1020"/>
        <end position="1039"/>
    </location>
</feature>
<feature type="binding site" evidence="1">
    <location>
        <position position="139"/>
    </location>
    <ligand>
        <name>Zn(2+)</name>
        <dbReference type="ChEBI" id="CHEBI:29105"/>
    </ligand>
</feature>
<keyword evidence="1" id="KW-0862">Zinc</keyword>
<dbReference type="InParanoid" id="A0A409Y2L0"/>
<feature type="compositionally biased region" description="Basic and acidic residues" evidence="2">
    <location>
        <begin position="780"/>
        <end position="804"/>
    </location>
</feature>
<feature type="region of interest" description="Disordered" evidence="2">
    <location>
        <begin position="344"/>
        <end position="363"/>
    </location>
</feature>
<feature type="compositionally biased region" description="Low complexity" evidence="2">
    <location>
        <begin position="576"/>
        <end position="596"/>
    </location>
</feature>
<feature type="compositionally biased region" description="Gly residues" evidence="2">
    <location>
        <begin position="1156"/>
        <end position="1168"/>
    </location>
</feature>
<feature type="region of interest" description="Disordered" evidence="2">
    <location>
        <begin position="975"/>
        <end position="996"/>
    </location>
</feature>
<dbReference type="EMBL" id="NHYE01001271">
    <property type="protein sequence ID" value="PPQ97257.1"/>
    <property type="molecule type" value="Genomic_DNA"/>
</dbReference>
<name>A0A409Y2L0_9AGAR</name>
<dbReference type="Pfam" id="PF03637">
    <property type="entry name" value="Mob1_phocein"/>
    <property type="match status" value="2"/>
</dbReference>
<feature type="compositionally biased region" description="Low complexity" evidence="2">
    <location>
        <begin position="478"/>
        <end position="489"/>
    </location>
</feature>
<feature type="binding site" evidence="1">
    <location>
        <position position="223"/>
    </location>
    <ligand>
        <name>Zn(2+)</name>
        <dbReference type="ChEBI" id="CHEBI:29105"/>
    </ligand>
</feature>
<feature type="compositionally biased region" description="Basic and acidic residues" evidence="2">
    <location>
        <begin position="64"/>
        <end position="105"/>
    </location>
</feature>
<evidence type="ECO:0000256" key="2">
    <source>
        <dbReference type="SAM" id="MobiDB-lite"/>
    </source>
</evidence>
<dbReference type="InterPro" id="IPR036703">
    <property type="entry name" value="MOB_kinase_act_sf"/>
</dbReference>
<feature type="compositionally biased region" description="Basic and acidic residues" evidence="2">
    <location>
        <begin position="490"/>
        <end position="520"/>
    </location>
</feature>
<feature type="region of interest" description="Disordered" evidence="2">
    <location>
        <begin position="376"/>
        <end position="427"/>
    </location>
</feature>
<dbReference type="Gene3D" id="1.20.140.30">
    <property type="entry name" value="MOB kinase activator"/>
    <property type="match status" value="2"/>
</dbReference>
<accession>A0A409Y2L0</accession>
<feature type="binding site" evidence="1">
    <location>
        <position position="144"/>
    </location>
    <ligand>
        <name>Zn(2+)</name>
        <dbReference type="ChEBI" id="CHEBI:29105"/>
    </ligand>
</feature>
<comment type="caution">
    <text evidence="3">The sequence shown here is derived from an EMBL/GenBank/DDBJ whole genome shotgun (WGS) entry which is preliminary data.</text>
</comment>
<keyword evidence="4" id="KW-1185">Reference proteome</keyword>
<feature type="compositionally biased region" description="Low complexity" evidence="2">
    <location>
        <begin position="1308"/>
        <end position="1323"/>
    </location>
</feature>
<feature type="compositionally biased region" description="Basic and acidic residues" evidence="2">
    <location>
        <begin position="1169"/>
        <end position="1199"/>
    </location>
</feature>
<feature type="region of interest" description="Disordered" evidence="2">
    <location>
        <begin position="445"/>
        <end position="733"/>
    </location>
</feature>
<feature type="compositionally biased region" description="Basic and acidic residues" evidence="2">
    <location>
        <begin position="528"/>
        <end position="537"/>
    </location>
</feature>
<evidence type="ECO:0008006" key="5">
    <source>
        <dbReference type="Google" id="ProtNLM"/>
    </source>
</evidence>
<dbReference type="PANTHER" id="PTHR22599">
    <property type="entry name" value="MPS ONE BINDER KINASE ACTIVATOR-LIKE MOB"/>
    <property type="match status" value="1"/>
</dbReference>
<reference evidence="3 4" key="1">
    <citation type="journal article" date="2018" name="Evol. Lett.">
        <title>Horizontal gene cluster transfer increased hallucinogenic mushroom diversity.</title>
        <authorList>
            <person name="Reynolds H.T."/>
            <person name="Vijayakumar V."/>
            <person name="Gluck-Thaler E."/>
            <person name="Korotkin H.B."/>
            <person name="Matheny P.B."/>
            <person name="Slot J.C."/>
        </authorList>
    </citation>
    <scope>NUCLEOTIDE SEQUENCE [LARGE SCALE GENOMIC DNA]</scope>
    <source>
        <strain evidence="3 4">SRW20</strain>
    </source>
</reference>
<evidence type="ECO:0000256" key="1">
    <source>
        <dbReference type="PIRSR" id="PIRSR605301-1"/>
    </source>
</evidence>
<organism evidence="3 4">
    <name type="scientific">Gymnopilus dilepis</name>
    <dbReference type="NCBI Taxonomy" id="231916"/>
    <lineage>
        <taxon>Eukaryota</taxon>
        <taxon>Fungi</taxon>
        <taxon>Dikarya</taxon>
        <taxon>Basidiomycota</taxon>
        <taxon>Agaricomycotina</taxon>
        <taxon>Agaricomycetes</taxon>
        <taxon>Agaricomycetidae</taxon>
        <taxon>Agaricales</taxon>
        <taxon>Agaricineae</taxon>
        <taxon>Hymenogastraceae</taxon>
        <taxon>Gymnopilus</taxon>
    </lineage>
</organism>
<dbReference type="InterPro" id="IPR005301">
    <property type="entry name" value="MOB_kinase_act_fam"/>
</dbReference>
<feature type="region of interest" description="Disordered" evidence="2">
    <location>
        <begin position="761"/>
        <end position="804"/>
    </location>
</feature>
<feature type="binding site" evidence="1">
    <location>
        <position position="218"/>
    </location>
    <ligand>
        <name>Zn(2+)</name>
        <dbReference type="ChEBI" id="CHEBI:29105"/>
    </ligand>
</feature>
<feature type="non-terminal residue" evidence="3">
    <location>
        <position position="1349"/>
    </location>
</feature>
<dbReference type="OrthoDB" id="10262609at2759"/>
<evidence type="ECO:0000313" key="3">
    <source>
        <dbReference type="EMBL" id="PPQ97257.1"/>
    </source>
</evidence>
<feature type="compositionally biased region" description="Low complexity" evidence="2">
    <location>
        <begin position="376"/>
        <end position="405"/>
    </location>
</feature>
<evidence type="ECO:0000313" key="4">
    <source>
        <dbReference type="Proteomes" id="UP000284706"/>
    </source>
</evidence>
<feature type="compositionally biased region" description="Low complexity" evidence="2">
    <location>
        <begin position="1215"/>
        <end position="1225"/>
    </location>
</feature>
<feature type="region of interest" description="Disordered" evidence="2">
    <location>
        <begin position="1054"/>
        <end position="1099"/>
    </location>
</feature>
<gene>
    <name evidence="3" type="ORF">CVT26_000647</name>
</gene>
<feature type="compositionally biased region" description="Pro residues" evidence="2">
    <location>
        <begin position="689"/>
        <end position="702"/>
    </location>
</feature>
<feature type="compositionally biased region" description="Low complexity" evidence="2">
    <location>
        <begin position="666"/>
        <end position="684"/>
    </location>
</feature>
<feature type="region of interest" description="Disordered" evidence="2">
    <location>
        <begin position="299"/>
        <end position="322"/>
    </location>
</feature>
<protein>
    <recommendedName>
        <fullName evidence="5">Mob1/phocein</fullName>
    </recommendedName>
</protein>
<proteinExistence type="predicted"/>
<feature type="region of interest" description="Disordered" evidence="2">
    <location>
        <begin position="56"/>
        <end position="106"/>
    </location>
</feature>
<feature type="compositionally biased region" description="Basic and acidic residues" evidence="2">
    <location>
        <begin position="1240"/>
        <end position="1252"/>
    </location>
</feature>
<dbReference type="Proteomes" id="UP000284706">
    <property type="component" value="Unassembled WGS sequence"/>
</dbReference>
<feature type="region of interest" description="Disordered" evidence="2">
    <location>
        <begin position="1122"/>
        <end position="1349"/>
    </location>
</feature>
<dbReference type="SUPFAM" id="SSF101152">
    <property type="entry name" value="Mob1/phocein"/>
    <property type="match status" value="2"/>
</dbReference>
<dbReference type="STRING" id="231916.A0A409Y2L0"/>
<feature type="compositionally biased region" description="Acidic residues" evidence="2">
    <location>
        <begin position="770"/>
        <end position="779"/>
    </location>
</feature>
<keyword evidence="1" id="KW-0479">Metal-binding</keyword>
<feature type="compositionally biased region" description="Basic and acidic residues" evidence="2">
    <location>
        <begin position="1136"/>
        <end position="1151"/>
    </location>
</feature>
<feature type="compositionally biased region" description="Low complexity" evidence="2">
    <location>
        <begin position="1057"/>
        <end position="1086"/>
    </location>
</feature>
<feature type="compositionally biased region" description="Low complexity" evidence="2">
    <location>
        <begin position="631"/>
        <end position="647"/>
    </location>
</feature>
<sequence length="1349" mass="143120">MSTSVIQRPFRGSRISTFYPVKSLPSLSSLDSAFQLQEYISLLIRLDVHDVEAITSLPGGSGSHQKDGSEDKDKGKGKELSNEKANEKEGEEGKGEDRDGEKGKGGEVSVDEACWIYEQLRRLAQDLSHPLITTLQQECTRASCPEMKAGEWLYLCVAHGNDGAMEQCCAIDYILHTIDSATALLNSPRTFPSRLSIPATSHRHFSSLARRLGRIFAHAYFHHREAFEQAEAESSLYARFLALTSKFDLVPAEFLVIPPLVGGSGQEEEDVGRGETGRAGLAHTIPQEIQTQGRLQYLDSTNGRRHPSGIPRPISETSGTSGMNAQKYLEHHQAQHLLRHPHHLQGQLGQGHPSAPPSTTRPLQAERTLTSAQFGAASALSPRSPQSSPSQQGQPSPGAQSQRPGEQPQPNSAGTRSRFGRSRTDTMVFADAEASAVVDELAARARAGELEPEPVVEPVPEPLHSGEGKGEGGPAPSGVVGEPEVQGVERQGHAEEEGEAPKTARPSEKELDAEGEHGLEPEPEPVLEQEHEPHTDTEGEGQGEGQSYAEVVKSSSSGDERGEQAPVPEAAEEEVSAGAKAKESAPAPEAPTPSAEGHAEAAEPEPEPEPEHLEITFSPNEDLPAPPPPSSISTAAPSSSSVTETASLQGLQGEAPPPPPEFADQSASSSSSESHPESSSSSSETHPEPAAPSLPAAPPSAPAAPSEPQLEDIPLESDRPLEKEPEEVKSEDPLLVLGALGLAGNLVGSTSVEEVEALLEPLEQHQVEREDTEQTEEAEEKAGEEKKVDGEEGKEGEAKEEDKVVEEAAKEFEGVSAEGGEAAMADALCFRQKGQLLISSQQQCCAIDYILHTIDSATALLNSPRTFPSRLSIPATSHRHFSSLARRLGRIFAHAYFHHREAFEQAEAESSLYARFLALTSKFELVPAEFLVIPPLVGGSGQEEEDVGRGDAGRAALAHTIPQEIQTQGRLQYLDSTNGRRHPSGIPRPISETSGSAGMNAQKYLEHHQAQHLLRHPHHLQGQLGQGHPSVPPGSTRPLQPERTLMAAQFGAAGALSPRSPGQQGQNQGRGQSQSQSPGDTQQQQPNSAGAGTRSRFGRSRTDTMVFADAEASAVVDELAARARAGELEPEPEPEAVPHEPVAEAEAEGKPTPEAGVGGPEALGGEGQGHGEAHEEAPKTARPGESEQERGKEEEHGLEPEPEPVVESEPHPEAGAEPAEAAGGAEEPHSHSYAEAVKSSSEEEKTEVKESAPEPAPAPEAPTTKEEPQAEAAGPEPEPEPEPEHLEITFSPNEDLPPPPSTFYSVPSSSSASSAAAAATATESEAKSLQGEAPPPPPDFNQPASTATS</sequence>